<dbReference type="EMBL" id="NIZT01000008">
    <property type="protein sequence ID" value="RBQ24234.1"/>
    <property type="molecule type" value="Genomic_DNA"/>
</dbReference>
<comment type="similarity">
    <text evidence="1 2">Belongs to the UPF0145 family.</text>
</comment>
<evidence type="ECO:0000256" key="1">
    <source>
        <dbReference type="ARBA" id="ARBA00010751"/>
    </source>
</evidence>
<organism evidence="3 4">
    <name type="scientific">Candidatus Methanobinarius endosymbioticus</name>
    <dbReference type="NCBI Taxonomy" id="2006182"/>
    <lineage>
        <taxon>Archaea</taxon>
        <taxon>Methanobacteriati</taxon>
        <taxon>Methanobacteriota</taxon>
        <taxon>Methanomada group</taxon>
        <taxon>Methanobacteria</taxon>
        <taxon>Methanobacteriales</taxon>
        <taxon>Methanobacteriaceae</taxon>
        <taxon>Candidatus Methanobinarius</taxon>
    </lineage>
</organism>
<dbReference type="Gene3D" id="3.30.110.70">
    <property type="entry name" value="Hypothetical protein apc22750. Chain B"/>
    <property type="match status" value="1"/>
</dbReference>
<dbReference type="SUPFAM" id="SSF117782">
    <property type="entry name" value="YbjQ-like"/>
    <property type="match status" value="1"/>
</dbReference>
<sequence length="112" mass="12257">MVSVEEFVISSANNVPGYKILETKGFSYGLIVRSRGLGGQIRGELRSILSGEIKEYQQMMEESIDKALQKLIDHAKSMGANGLVAIRYDSDAVATNMQEILAYGTAVVVEKE</sequence>
<evidence type="ECO:0000256" key="2">
    <source>
        <dbReference type="HAMAP-Rule" id="MF_00338"/>
    </source>
</evidence>
<keyword evidence="4" id="KW-1185">Reference proteome</keyword>
<dbReference type="HAMAP" id="MF_00338">
    <property type="entry name" value="UPF0145"/>
    <property type="match status" value="1"/>
</dbReference>
<dbReference type="AlphaFoldDB" id="A0A366MF66"/>
<evidence type="ECO:0000313" key="3">
    <source>
        <dbReference type="EMBL" id="RBQ24234.1"/>
    </source>
</evidence>
<dbReference type="Proteomes" id="UP000253099">
    <property type="component" value="Unassembled WGS sequence"/>
</dbReference>
<evidence type="ECO:0000313" key="4">
    <source>
        <dbReference type="Proteomes" id="UP000253099"/>
    </source>
</evidence>
<protein>
    <recommendedName>
        <fullName evidence="2">UPF0145 protein ALNOE001_03510</fullName>
    </recommendedName>
</protein>
<dbReference type="Pfam" id="PF01906">
    <property type="entry name" value="YbjQ_1"/>
    <property type="match status" value="1"/>
</dbReference>
<dbReference type="PANTHER" id="PTHR34068:SF2">
    <property type="entry name" value="UPF0145 PROTEIN SCO3412"/>
    <property type="match status" value="1"/>
</dbReference>
<dbReference type="PANTHER" id="PTHR34068">
    <property type="entry name" value="UPF0145 PROTEIN YBJQ"/>
    <property type="match status" value="1"/>
</dbReference>
<comment type="caution">
    <text evidence="3">The sequence shown here is derived from an EMBL/GenBank/DDBJ whole genome shotgun (WGS) entry which is preliminary data.</text>
</comment>
<accession>A0A366MF66</accession>
<proteinExistence type="inferred from homology"/>
<reference evidence="3 4" key="1">
    <citation type="submission" date="2018-06" db="EMBL/GenBank/DDBJ databases">
        <title>Genomic insight into two independent archaeal endosymbiosis events.</title>
        <authorList>
            <person name="Lind A.E."/>
            <person name="Lewis W.H."/>
            <person name="Spang A."/>
            <person name="Guy L."/>
            <person name="Embley M.T."/>
            <person name="Ettema T.J.G."/>
        </authorList>
    </citation>
    <scope>NUCLEOTIDE SEQUENCE [LARGE SCALE GENOMIC DNA]</scope>
    <source>
        <strain evidence="3">NOE</strain>
    </source>
</reference>
<gene>
    <name evidence="3" type="ORF">ALNOE001_03510</name>
</gene>
<name>A0A366MF66_9EURY</name>
<dbReference type="InterPro" id="IPR035439">
    <property type="entry name" value="UPF0145_dom_sf"/>
</dbReference>
<dbReference type="InterPro" id="IPR002765">
    <property type="entry name" value="UPF0145_YbjQ-like"/>
</dbReference>